<dbReference type="EMBL" id="VULZ01000007">
    <property type="protein sequence ID" value="MSS14957.1"/>
    <property type="molecule type" value="Genomic_DNA"/>
</dbReference>
<sequence>MLRANFHTHTTLCDGSSTPEDMAQRAASLGFTQLGFSGHMDPDDHMDMDLYRNRIHALQEQYRGKIDILMGIELDTVYNPVYARQVEYTIGSTHFPDVACNRGYEGACPQRSGEGVCEPGDIQEQSRKERPLSVDASPEDLQLLADRYFSGDYYQLARCYYETEAQVYDRLHCTFIGHFDLITKFNDQMHVLDETDPRYTGSALEAMACLVEEGVPFEINCGAVNRGLKKEFYPNSFFLRALHDMGGEILINSDAHQAELLNGAFDKAVKQAMACGFTHTNILVHGENGAVSWRSLPLDTL</sequence>
<dbReference type="InterPro" id="IPR003141">
    <property type="entry name" value="Pol/His_phosphatase_N"/>
</dbReference>
<dbReference type="Proteomes" id="UP000481852">
    <property type="component" value="Unassembled WGS sequence"/>
</dbReference>
<dbReference type="GO" id="GO:0000105">
    <property type="term" value="P:L-histidine biosynthetic process"/>
    <property type="evidence" value="ECO:0007669"/>
    <property type="project" value="UniProtKB-UniRule"/>
</dbReference>
<dbReference type="AlphaFoldDB" id="A0A6L5X641"/>
<dbReference type="GO" id="GO:0004401">
    <property type="term" value="F:histidinol-phosphatase activity"/>
    <property type="evidence" value="ECO:0007669"/>
    <property type="project" value="UniProtKB-UniRule"/>
</dbReference>
<feature type="region of interest" description="Disordered" evidence="9">
    <location>
        <begin position="108"/>
        <end position="134"/>
    </location>
</feature>
<dbReference type="Gene3D" id="3.20.20.140">
    <property type="entry name" value="Metal-dependent hydrolases"/>
    <property type="match status" value="1"/>
</dbReference>
<evidence type="ECO:0000256" key="4">
    <source>
        <dbReference type="ARBA" id="ARBA00022605"/>
    </source>
</evidence>
<dbReference type="Pfam" id="PF02811">
    <property type="entry name" value="PHP"/>
    <property type="match status" value="1"/>
</dbReference>
<evidence type="ECO:0000256" key="1">
    <source>
        <dbReference type="ARBA" id="ARBA00004970"/>
    </source>
</evidence>
<keyword evidence="12" id="KW-1185">Reference proteome</keyword>
<keyword evidence="6 8" id="KW-0368">Histidine biosynthesis</keyword>
<comment type="pathway">
    <text evidence="1 8">Amino-acid biosynthesis; L-histidine biosynthesis; L-histidine from 5-phospho-alpha-D-ribose 1-diphosphate: step 8/9.</text>
</comment>
<accession>A0A6L5X641</accession>
<dbReference type="InterPro" id="IPR004013">
    <property type="entry name" value="PHP_dom"/>
</dbReference>
<comment type="caution">
    <text evidence="11">The sequence shown here is derived from an EMBL/GenBank/DDBJ whole genome shotgun (WGS) entry which is preliminary data.</text>
</comment>
<name>A0A6L5X641_9FIRM</name>
<dbReference type="SMART" id="SM00481">
    <property type="entry name" value="POLIIIAc"/>
    <property type="match status" value="1"/>
</dbReference>
<evidence type="ECO:0000256" key="8">
    <source>
        <dbReference type="RuleBase" id="RU366003"/>
    </source>
</evidence>
<evidence type="ECO:0000256" key="9">
    <source>
        <dbReference type="SAM" id="MobiDB-lite"/>
    </source>
</evidence>
<proteinExistence type="inferred from homology"/>
<keyword evidence="4 8" id="KW-0028">Amino-acid biosynthesis</keyword>
<evidence type="ECO:0000256" key="7">
    <source>
        <dbReference type="ARBA" id="ARBA00049158"/>
    </source>
</evidence>
<dbReference type="EC" id="3.1.3.15" evidence="3 8"/>
<evidence type="ECO:0000313" key="11">
    <source>
        <dbReference type="EMBL" id="MSS14957.1"/>
    </source>
</evidence>
<reference evidence="11 12" key="1">
    <citation type="submission" date="2019-08" db="EMBL/GenBank/DDBJ databases">
        <title>In-depth cultivation of the pig gut microbiome towards novel bacterial diversity and tailored functional studies.</title>
        <authorList>
            <person name="Wylensek D."/>
            <person name="Hitch T.C.A."/>
            <person name="Clavel T."/>
        </authorList>
    </citation>
    <scope>NUCLEOTIDE SEQUENCE [LARGE SCALE GENOMIC DNA]</scope>
    <source>
        <strain evidence="11 12">Oil+RF-744-WCA-WT-11</strain>
    </source>
</reference>
<dbReference type="SUPFAM" id="SSF89550">
    <property type="entry name" value="PHP domain-like"/>
    <property type="match status" value="1"/>
</dbReference>
<dbReference type="GO" id="GO:0005737">
    <property type="term" value="C:cytoplasm"/>
    <property type="evidence" value="ECO:0007669"/>
    <property type="project" value="TreeGrafter"/>
</dbReference>
<dbReference type="PANTHER" id="PTHR21039:SF0">
    <property type="entry name" value="HISTIDINOL-PHOSPHATASE"/>
    <property type="match status" value="1"/>
</dbReference>
<evidence type="ECO:0000256" key="2">
    <source>
        <dbReference type="ARBA" id="ARBA00009152"/>
    </source>
</evidence>
<evidence type="ECO:0000259" key="10">
    <source>
        <dbReference type="SMART" id="SM00481"/>
    </source>
</evidence>
<dbReference type="InterPro" id="IPR016195">
    <property type="entry name" value="Pol/histidinol_Pase-like"/>
</dbReference>
<evidence type="ECO:0000256" key="5">
    <source>
        <dbReference type="ARBA" id="ARBA00022801"/>
    </source>
</evidence>
<keyword evidence="5 8" id="KW-0378">Hydrolase</keyword>
<evidence type="ECO:0000256" key="6">
    <source>
        <dbReference type="ARBA" id="ARBA00023102"/>
    </source>
</evidence>
<feature type="domain" description="Polymerase/histidinol phosphatase N-terminal" evidence="10">
    <location>
        <begin position="4"/>
        <end position="78"/>
    </location>
</feature>
<evidence type="ECO:0000256" key="3">
    <source>
        <dbReference type="ARBA" id="ARBA00013085"/>
    </source>
</evidence>
<evidence type="ECO:0000313" key="12">
    <source>
        <dbReference type="Proteomes" id="UP000481852"/>
    </source>
</evidence>
<dbReference type="RefSeq" id="WP_154525316.1">
    <property type="nucleotide sequence ID" value="NZ_VULZ01000007.1"/>
</dbReference>
<comment type="similarity">
    <text evidence="2 8">Belongs to the PHP hydrolase family. HisK subfamily.</text>
</comment>
<dbReference type="PANTHER" id="PTHR21039">
    <property type="entry name" value="HISTIDINOL PHOSPHATASE-RELATED"/>
    <property type="match status" value="1"/>
</dbReference>
<organism evidence="11 12">
    <name type="scientific">Porcincola intestinalis</name>
    <dbReference type="NCBI Taxonomy" id="2606632"/>
    <lineage>
        <taxon>Bacteria</taxon>
        <taxon>Bacillati</taxon>
        <taxon>Bacillota</taxon>
        <taxon>Clostridia</taxon>
        <taxon>Lachnospirales</taxon>
        <taxon>Lachnospiraceae</taxon>
        <taxon>Porcincola</taxon>
    </lineage>
</organism>
<gene>
    <name evidence="11" type="ORF">FYJ35_07850</name>
</gene>
<dbReference type="UniPathway" id="UPA00031">
    <property type="reaction ID" value="UER00013"/>
</dbReference>
<comment type="catalytic activity">
    <reaction evidence="7 8">
        <text>L-histidinol phosphate + H2O = L-histidinol + phosphate</text>
        <dbReference type="Rhea" id="RHEA:14465"/>
        <dbReference type="ChEBI" id="CHEBI:15377"/>
        <dbReference type="ChEBI" id="CHEBI:43474"/>
        <dbReference type="ChEBI" id="CHEBI:57699"/>
        <dbReference type="ChEBI" id="CHEBI:57980"/>
        <dbReference type="EC" id="3.1.3.15"/>
    </reaction>
</comment>
<protein>
    <recommendedName>
        <fullName evidence="3 8">Histidinol-phosphatase</fullName>
        <shortName evidence="8">HolPase</shortName>
        <ecNumber evidence="3 8">3.1.3.15</ecNumber>
    </recommendedName>
</protein>
<dbReference type="InterPro" id="IPR010140">
    <property type="entry name" value="Histidinol_P_phosphatase_HisJ"/>
</dbReference>